<keyword evidence="2" id="KW-1185">Reference proteome</keyword>
<protein>
    <recommendedName>
        <fullName evidence="3">Phosphoribosylformylglycinamidine synthase</fullName>
    </recommendedName>
</protein>
<accession>A0A8C3KFJ9</accession>
<reference evidence="1" key="2">
    <citation type="submission" date="2025-09" db="UniProtKB">
        <authorList>
            <consortium name="Ensembl"/>
        </authorList>
    </citation>
    <scope>IDENTIFICATION</scope>
</reference>
<dbReference type="AlphaFoldDB" id="A0A8C3KFJ9"/>
<dbReference type="InterPro" id="IPR029062">
    <property type="entry name" value="Class_I_gatase-like"/>
</dbReference>
<dbReference type="GO" id="GO:0005737">
    <property type="term" value="C:cytoplasm"/>
    <property type="evidence" value="ECO:0007669"/>
    <property type="project" value="TreeGrafter"/>
</dbReference>
<dbReference type="PANTHER" id="PTHR10099">
    <property type="entry name" value="PHOSPHORIBOSYLFORMYLGLYCINAMIDINE SYNTHASE"/>
    <property type="match status" value="1"/>
</dbReference>
<dbReference type="Pfam" id="PF13507">
    <property type="entry name" value="GATase_5"/>
    <property type="match status" value="1"/>
</dbReference>
<proteinExistence type="predicted"/>
<dbReference type="PANTHER" id="PTHR10099:SF1">
    <property type="entry name" value="PHOSPHORIBOSYLFORMYLGLYCINAMIDINE SYNTHASE"/>
    <property type="match status" value="1"/>
</dbReference>
<dbReference type="SMART" id="SM01211">
    <property type="entry name" value="GATase_5"/>
    <property type="match status" value="1"/>
</dbReference>
<evidence type="ECO:0008006" key="3">
    <source>
        <dbReference type="Google" id="ProtNLM"/>
    </source>
</evidence>
<reference evidence="1" key="1">
    <citation type="submission" date="2025-08" db="UniProtKB">
        <authorList>
            <consortium name="Ensembl"/>
        </authorList>
    </citation>
    <scope>IDENTIFICATION</scope>
</reference>
<dbReference type="GO" id="GO:0006164">
    <property type="term" value="P:purine nucleotide biosynthetic process"/>
    <property type="evidence" value="ECO:0007669"/>
    <property type="project" value="TreeGrafter"/>
</dbReference>
<evidence type="ECO:0000313" key="2">
    <source>
        <dbReference type="Proteomes" id="UP000694419"/>
    </source>
</evidence>
<evidence type="ECO:0000313" key="1">
    <source>
        <dbReference type="Ensembl" id="ENSCPGP00000021705.1"/>
    </source>
</evidence>
<dbReference type="GO" id="GO:0004642">
    <property type="term" value="F:phosphoribosylformylglycinamidine synthase activity"/>
    <property type="evidence" value="ECO:0007669"/>
    <property type="project" value="TreeGrafter"/>
</dbReference>
<sequence length="100" mass="10546">MVALGFRSPEGLGAALGEGLVPLRYADDVGRPTETYPLNPNGSKGGVAALCSPCGRHLAIMPHPERGVTPWQWGWWPPAWGRPTARGWCLGAGLAIKDSG</sequence>
<name>A0A8C3KFJ9_9CHAR</name>
<dbReference type="Ensembl" id="ENSCPGT00000023763.1">
    <property type="protein sequence ID" value="ENSCPGP00000021705.1"/>
    <property type="gene ID" value="ENSCPGG00000015136.1"/>
</dbReference>
<organism evidence="1 2">
    <name type="scientific">Calidris pygmaea</name>
    <name type="common">Spoon-billed sandpiper</name>
    <dbReference type="NCBI Taxonomy" id="425635"/>
    <lineage>
        <taxon>Eukaryota</taxon>
        <taxon>Metazoa</taxon>
        <taxon>Chordata</taxon>
        <taxon>Craniata</taxon>
        <taxon>Vertebrata</taxon>
        <taxon>Euteleostomi</taxon>
        <taxon>Archelosauria</taxon>
        <taxon>Archosauria</taxon>
        <taxon>Dinosauria</taxon>
        <taxon>Saurischia</taxon>
        <taxon>Theropoda</taxon>
        <taxon>Coelurosauria</taxon>
        <taxon>Aves</taxon>
        <taxon>Neognathae</taxon>
        <taxon>Neoaves</taxon>
        <taxon>Charadriiformes</taxon>
        <taxon>Scolopacidae</taxon>
        <taxon>Calidris</taxon>
    </lineage>
</organism>
<dbReference type="SUPFAM" id="SSF52317">
    <property type="entry name" value="Class I glutamine amidotransferase-like"/>
    <property type="match status" value="1"/>
</dbReference>
<dbReference type="Proteomes" id="UP000694419">
    <property type="component" value="Unplaced"/>
</dbReference>
<dbReference type="Gene3D" id="3.40.50.880">
    <property type="match status" value="1"/>
</dbReference>